<reference evidence="2 3" key="1">
    <citation type="submission" date="2018-07" db="EMBL/GenBank/DDBJ databases">
        <title>Genome sequences of six Lactobacillus spp. isolated from bumble bee guts.</title>
        <authorList>
            <person name="Motta E.V.S."/>
            <person name="Moran N.A."/>
        </authorList>
    </citation>
    <scope>NUCLEOTIDE SEQUENCE [LARGE SCALE GENOMIC DNA]</scope>
    <source>
        <strain evidence="2 3">BI-1.1</strain>
    </source>
</reference>
<comment type="caution">
    <text evidence="2">The sequence shown here is derived from an EMBL/GenBank/DDBJ whole genome shotgun (WGS) entry which is preliminary data.</text>
</comment>
<feature type="transmembrane region" description="Helical" evidence="1">
    <location>
        <begin position="97"/>
        <end position="119"/>
    </location>
</feature>
<dbReference type="OrthoDB" id="9784157at2"/>
<keyword evidence="1" id="KW-1133">Transmembrane helix</keyword>
<keyword evidence="1" id="KW-0812">Transmembrane</keyword>
<feature type="transmembrane region" description="Helical" evidence="1">
    <location>
        <begin position="156"/>
        <end position="173"/>
    </location>
</feature>
<feature type="transmembrane region" description="Helical" evidence="1">
    <location>
        <begin position="12"/>
        <end position="30"/>
    </location>
</feature>
<feature type="transmembrane region" description="Helical" evidence="1">
    <location>
        <begin position="125"/>
        <end position="144"/>
    </location>
</feature>
<evidence type="ECO:0000313" key="2">
    <source>
        <dbReference type="EMBL" id="RHW52003.1"/>
    </source>
</evidence>
<dbReference type="Proteomes" id="UP000284109">
    <property type="component" value="Unassembled WGS sequence"/>
</dbReference>
<keyword evidence="1" id="KW-0472">Membrane</keyword>
<evidence type="ECO:0008006" key="4">
    <source>
        <dbReference type="Google" id="ProtNLM"/>
    </source>
</evidence>
<feature type="transmembrane region" description="Helical" evidence="1">
    <location>
        <begin position="528"/>
        <end position="546"/>
    </location>
</feature>
<dbReference type="RefSeq" id="WP_118899658.1">
    <property type="nucleotide sequence ID" value="NZ_QOCR01000001.1"/>
</dbReference>
<feature type="transmembrane region" description="Helical" evidence="1">
    <location>
        <begin position="224"/>
        <end position="248"/>
    </location>
</feature>
<feature type="transmembrane region" description="Helical" evidence="1">
    <location>
        <begin position="287"/>
        <end position="307"/>
    </location>
</feature>
<feature type="transmembrane region" description="Helical" evidence="1">
    <location>
        <begin position="378"/>
        <end position="400"/>
    </location>
</feature>
<dbReference type="EMBL" id="QOCR01000001">
    <property type="protein sequence ID" value="RHW52003.1"/>
    <property type="molecule type" value="Genomic_DNA"/>
</dbReference>
<evidence type="ECO:0000313" key="3">
    <source>
        <dbReference type="Proteomes" id="UP000284109"/>
    </source>
</evidence>
<keyword evidence="3" id="KW-1185">Reference proteome</keyword>
<name>A0A417ZJG9_9LACO</name>
<gene>
    <name evidence="2" type="ORF">DS831_01345</name>
</gene>
<feature type="transmembrane region" description="Helical" evidence="1">
    <location>
        <begin position="316"/>
        <end position="338"/>
    </location>
</feature>
<organism evidence="2 3">
    <name type="scientific">Bombilactobacillus bombi</name>
    <dbReference type="NCBI Taxonomy" id="1303590"/>
    <lineage>
        <taxon>Bacteria</taxon>
        <taxon>Bacillati</taxon>
        <taxon>Bacillota</taxon>
        <taxon>Bacilli</taxon>
        <taxon>Lactobacillales</taxon>
        <taxon>Lactobacillaceae</taxon>
        <taxon>Bombilactobacillus</taxon>
    </lineage>
</organism>
<feature type="transmembrane region" description="Helical" evidence="1">
    <location>
        <begin position="179"/>
        <end position="212"/>
    </location>
</feature>
<evidence type="ECO:0000256" key="1">
    <source>
        <dbReference type="SAM" id="Phobius"/>
    </source>
</evidence>
<accession>A0A417ZJG9</accession>
<feature type="transmembrane region" description="Helical" evidence="1">
    <location>
        <begin position="350"/>
        <end position="371"/>
    </location>
</feature>
<sequence>MDKVKQTRLCKIGILLFYWLLSLLLTYAYFKHHCIFDGEDFQFHFARLYELIQTKIGAFPIISTLTFGQTGNQVQVFYPNQLLYPLAMIIKVTHRPILMICLYLLLIDFLTFISCHWAAAKIGKSPLFCLTFAIIYTSSFYHLVNMYMRFDLGEMWAAVFLPLTLVGFYLVIHQHGGRLMLFVGLIGLLFSHLLTLALVGGILFIWFVVYIGLNTDRYKIIKHLLQVGIAVLGCGSIFLLPFAAHYLIVPTGLQATQIAPLYLKTTIWTKQWWALTHNVIFAEHGNYTAGILIIVLLIMTTLGFCYFHQKVTFNNWIILLGSWLALMLTTNLFPWKWFSGTFVNIIQFPFRFNTFVTLGVAWCVAELLTMIKWRNVRIWSFLLVGSMSLILAVNAIHQFVAAAPRGNHPLSTQTYSSYIDNHSANDYFPKQASSDIGELPWRPAYINGRKVFLNCDPMNNGVTYHISTNKKHNRFDLPFLCYSQHYHVTNWGRPIAYQFSHRGTFAIKTKTKNNLIHIQYCPTLIDRFSWVLSAIAFSGLSLIILWNKYYR</sequence>
<dbReference type="AlphaFoldDB" id="A0A417ZJG9"/>
<proteinExistence type="predicted"/>
<protein>
    <recommendedName>
        <fullName evidence="4">Membrane protein 6-pyruvoyl-tetrahydropterin synthase-related domain-containing protein</fullName>
    </recommendedName>
</protein>